<organism evidence="1 2">
    <name type="scientific">Clostridium yunnanense</name>
    <dbReference type="NCBI Taxonomy" id="2800325"/>
    <lineage>
        <taxon>Bacteria</taxon>
        <taxon>Bacillati</taxon>
        <taxon>Bacillota</taxon>
        <taxon>Clostridia</taxon>
        <taxon>Eubacteriales</taxon>
        <taxon>Clostridiaceae</taxon>
        <taxon>Clostridium</taxon>
    </lineage>
</organism>
<dbReference type="InterPro" id="IPR011989">
    <property type="entry name" value="ARM-like"/>
</dbReference>
<gene>
    <name evidence="1" type="ORF">JHL18_08695</name>
</gene>
<dbReference type="EMBL" id="JAENHN010000027">
    <property type="protein sequence ID" value="MBK1810714.1"/>
    <property type="molecule type" value="Genomic_DNA"/>
</dbReference>
<accession>A0ABS1EMX2</accession>
<proteinExistence type="predicted"/>
<reference evidence="2" key="1">
    <citation type="submission" date="2021-01" db="EMBL/GenBank/DDBJ databases">
        <title>Genome public.</title>
        <authorList>
            <person name="Liu C."/>
            <person name="Sun Q."/>
        </authorList>
    </citation>
    <scope>NUCLEOTIDE SEQUENCE [LARGE SCALE GENOMIC DNA]</scope>
    <source>
        <strain evidence="2">YIM B02505</strain>
    </source>
</reference>
<dbReference type="InterPro" id="IPR016024">
    <property type="entry name" value="ARM-type_fold"/>
</dbReference>
<comment type="caution">
    <text evidence="1">The sequence shown here is derived from an EMBL/GenBank/DDBJ whole genome shotgun (WGS) entry which is preliminary data.</text>
</comment>
<dbReference type="SUPFAM" id="SSF48371">
    <property type="entry name" value="ARM repeat"/>
    <property type="match status" value="1"/>
</dbReference>
<evidence type="ECO:0000313" key="1">
    <source>
        <dbReference type="EMBL" id="MBK1810714.1"/>
    </source>
</evidence>
<sequence>MFKEIIEIILRNNKSKNIEVNSSVNFKLTSDMENNILNELLRDNVKLSVIPDAFRLLLSSNEKTKLQAAEILKYIIGNLNSSKLIKVENLFRERSSYDWQYNWSNKDPQELLNPLMLIEEKITILGLSSFHPNGYFREKAILALSGMETGQEIPYILIRLNDWVREVRSTSKKVLSRYITPKYAMDFVNNLPLVLRLRECSRDEHTQIIDKIISIISSKEGSENLIKGLQSTDPKVRLACYKVLLETKVIDTRIIMSHLIKDNDPYNRLYVFRRIQHELRSEEFTDILQLLINDKFAQIRVLALESLYAYIPEDTLEILEKSLFDKNKSVRDTSRYLLSKHKKYDFAAIYREAIYNDESLYSSICGLGETGDVQDSEIVIKFIHSNSIKIVKASITALARLNIQGYKDKLILLLNDNRVGISKLAKKLVQKEINNSDADTLYEIYKQAKYDHMKINAISLLCLLSKWNSIRYIIEFCSDENKTISTLGQSELESWRLAYNNSFTAPTKYQIEEIRKLLEYFGEAIKDSDKRFIEFRIRDFER</sequence>
<keyword evidence="2" id="KW-1185">Reference proteome</keyword>
<name>A0ABS1EMX2_9CLOT</name>
<dbReference type="RefSeq" id="WP_200268226.1">
    <property type="nucleotide sequence ID" value="NZ_JAENHN010000027.1"/>
</dbReference>
<evidence type="ECO:0000313" key="2">
    <source>
        <dbReference type="Proteomes" id="UP000596739"/>
    </source>
</evidence>
<dbReference type="Gene3D" id="1.25.10.10">
    <property type="entry name" value="Leucine-rich Repeat Variant"/>
    <property type="match status" value="1"/>
</dbReference>
<protein>
    <submittedName>
        <fullName evidence="1">HEAT repeat domain-containing protein</fullName>
    </submittedName>
</protein>
<dbReference type="Proteomes" id="UP000596739">
    <property type="component" value="Unassembled WGS sequence"/>
</dbReference>